<dbReference type="EMBL" id="SIRE01000010">
    <property type="protein sequence ID" value="TBL78111.1"/>
    <property type="molecule type" value="Genomic_DNA"/>
</dbReference>
<keyword evidence="3" id="KW-1185">Reference proteome</keyword>
<comment type="caution">
    <text evidence="2">The sequence shown here is derived from an EMBL/GenBank/DDBJ whole genome shotgun (WGS) entry which is preliminary data.</text>
</comment>
<dbReference type="Proteomes" id="UP000293142">
    <property type="component" value="Unassembled WGS sequence"/>
</dbReference>
<keyword evidence="1" id="KW-1133">Transmembrane helix</keyword>
<keyword evidence="1" id="KW-0812">Transmembrane</keyword>
<evidence type="ECO:0000256" key="1">
    <source>
        <dbReference type="SAM" id="Phobius"/>
    </source>
</evidence>
<protein>
    <recommendedName>
        <fullName evidence="4">DUF4190 domain-containing protein</fullName>
    </recommendedName>
</protein>
<feature type="transmembrane region" description="Helical" evidence="1">
    <location>
        <begin position="101"/>
        <end position="120"/>
    </location>
</feature>
<evidence type="ECO:0008006" key="4">
    <source>
        <dbReference type="Google" id="ProtNLM"/>
    </source>
</evidence>
<gene>
    <name evidence="2" type="ORF">EYB31_14595</name>
</gene>
<reference evidence="2 3" key="1">
    <citation type="submission" date="2019-02" db="EMBL/GenBank/DDBJ databases">
        <title>Paenibacillus sp. nov., isolated from surface-sterilized tissue of Thalictrum simplex L.</title>
        <authorList>
            <person name="Tuo L."/>
        </authorList>
    </citation>
    <scope>NUCLEOTIDE SEQUENCE [LARGE SCALE GENOMIC DNA]</scope>
    <source>
        <strain evidence="2 3">N2SHLJ1</strain>
    </source>
</reference>
<evidence type="ECO:0000313" key="2">
    <source>
        <dbReference type="EMBL" id="TBL78111.1"/>
    </source>
</evidence>
<dbReference type="OrthoDB" id="1754157at2"/>
<accession>A0A4Q9DR66</accession>
<sequence>MKEDDKTLFQKDQIRREAGLGDSDVEFAADAAPVPFGRTVLPRGEHAEEEAARGNNLFTQSKAVGYAAIIFAVISLFQWPAPLGSTAILLGFFAFVQGSRFLGASAMILGLISLGGYILLTSNYV</sequence>
<organism evidence="2 3">
    <name type="scientific">Paenibacillus thalictri</name>
    <dbReference type="NCBI Taxonomy" id="2527873"/>
    <lineage>
        <taxon>Bacteria</taxon>
        <taxon>Bacillati</taxon>
        <taxon>Bacillota</taxon>
        <taxon>Bacilli</taxon>
        <taxon>Bacillales</taxon>
        <taxon>Paenibacillaceae</taxon>
        <taxon>Paenibacillus</taxon>
    </lineage>
</organism>
<evidence type="ECO:0000313" key="3">
    <source>
        <dbReference type="Proteomes" id="UP000293142"/>
    </source>
</evidence>
<keyword evidence="1" id="KW-0472">Membrane</keyword>
<proteinExistence type="predicted"/>
<name>A0A4Q9DR66_9BACL</name>
<dbReference type="RefSeq" id="WP_131014095.1">
    <property type="nucleotide sequence ID" value="NZ_SIRE01000010.1"/>
</dbReference>
<feature type="transmembrane region" description="Helical" evidence="1">
    <location>
        <begin position="63"/>
        <end position="81"/>
    </location>
</feature>
<dbReference type="AlphaFoldDB" id="A0A4Q9DR66"/>